<proteinExistence type="predicted"/>
<evidence type="ECO:0000313" key="4">
    <source>
        <dbReference type="Proteomes" id="UP000580856"/>
    </source>
</evidence>
<feature type="signal peptide" evidence="2">
    <location>
        <begin position="1"/>
        <end position="18"/>
    </location>
</feature>
<feature type="region of interest" description="Disordered" evidence="1">
    <location>
        <begin position="69"/>
        <end position="91"/>
    </location>
</feature>
<evidence type="ECO:0000256" key="2">
    <source>
        <dbReference type="SAM" id="SignalP"/>
    </source>
</evidence>
<evidence type="ECO:0008006" key="5">
    <source>
        <dbReference type="Google" id="ProtNLM"/>
    </source>
</evidence>
<dbReference type="PROSITE" id="PS51257">
    <property type="entry name" value="PROKAR_LIPOPROTEIN"/>
    <property type="match status" value="1"/>
</dbReference>
<name>A0A846QJI8_9BACT</name>
<reference evidence="3 4" key="1">
    <citation type="submission" date="2020-03" db="EMBL/GenBank/DDBJ databases">
        <title>Genomic Encyclopedia of Type Strains, Phase IV (KMG-IV): sequencing the most valuable type-strain genomes for metagenomic binning, comparative biology and taxonomic classification.</title>
        <authorList>
            <person name="Goeker M."/>
        </authorList>
    </citation>
    <scope>NUCLEOTIDE SEQUENCE [LARGE SCALE GENOMIC DNA]</scope>
    <source>
        <strain evidence="3 4">DSM 24233</strain>
    </source>
</reference>
<accession>A0A846QJI8</accession>
<protein>
    <recommendedName>
        <fullName evidence="5">Lipoprotein</fullName>
    </recommendedName>
</protein>
<dbReference type="EMBL" id="JAATJA010000001">
    <property type="protein sequence ID" value="NJB67257.1"/>
    <property type="molecule type" value="Genomic_DNA"/>
</dbReference>
<evidence type="ECO:0000313" key="3">
    <source>
        <dbReference type="EMBL" id="NJB67257.1"/>
    </source>
</evidence>
<dbReference type="AlphaFoldDB" id="A0A846QJI8"/>
<feature type="chain" id="PRO_5032271328" description="Lipoprotein" evidence="2">
    <location>
        <begin position="19"/>
        <end position="91"/>
    </location>
</feature>
<keyword evidence="2" id="KW-0732">Signal</keyword>
<feature type="compositionally biased region" description="Polar residues" evidence="1">
    <location>
        <begin position="72"/>
        <end position="91"/>
    </location>
</feature>
<dbReference type="Proteomes" id="UP000580856">
    <property type="component" value="Unassembled WGS sequence"/>
</dbReference>
<keyword evidence="4" id="KW-1185">Reference proteome</keyword>
<sequence>MTRLMITLTILLATIAVAGCETTGSHPGHGVAYRQQLMGQQVTPGYAPATPVTGLDGRQAERTVNGYRTPKSAASGQKVTLSLGTVSGNDK</sequence>
<dbReference type="RefSeq" id="WP_167940326.1">
    <property type="nucleotide sequence ID" value="NZ_JAATJA010000001.1"/>
</dbReference>
<evidence type="ECO:0000256" key="1">
    <source>
        <dbReference type="SAM" id="MobiDB-lite"/>
    </source>
</evidence>
<gene>
    <name evidence="3" type="ORF">GGQ74_000897</name>
</gene>
<comment type="caution">
    <text evidence="3">The sequence shown here is derived from an EMBL/GenBank/DDBJ whole genome shotgun (WGS) entry which is preliminary data.</text>
</comment>
<organism evidence="3 4">
    <name type="scientific">Desulfobaculum xiamenense</name>
    <dbReference type="NCBI Taxonomy" id="995050"/>
    <lineage>
        <taxon>Bacteria</taxon>
        <taxon>Pseudomonadati</taxon>
        <taxon>Thermodesulfobacteriota</taxon>
        <taxon>Desulfovibrionia</taxon>
        <taxon>Desulfovibrionales</taxon>
        <taxon>Desulfovibrionaceae</taxon>
        <taxon>Desulfobaculum</taxon>
    </lineage>
</organism>